<evidence type="ECO:0000313" key="2">
    <source>
        <dbReference type="EMBL" id="KAB2335577.1"/>
    </source>
</evidence>
<evidence type="ECO:0000313" key="3">
    <source>
        <dbReference type="Proteomes" id="UP000441354"/>
    </source>
</evidence>
<evidence type="ECO:0000259" key="1">
    <source>
        <dbReference type="Pfam" id="PF13524"/>
    </source>
</evidence>
<proteinExistence type="predicted"/>
<dbReference type="GO" id="GO:0016740">
    <property type="term" value="F:transferase activity"/>
    <property type="evidence" value="ECO:0007669"/>
    <property type="project" value="UniProtKB-KW"/>
</dbReference>
<protein>
    <submittedName>
        <fullName evidence="2">Glycosyltransferase</fullName>
    </submittedName>
</protein>
<dbReference type="EMBL" id="WBOT01000001">
    <property type="protein sequence ID" value="KAB2335577.1"/>
    <property type="molecule type" value="Genomic_DNA"/>
</dbReference>
<reference evidence="2 3" key="1">
    <citation type="journal article" date="2014" name="Arch. Microbiol.">
        <title>Bacillus mesophilum sp. nov., strain IITR-54T, a novel 4-chlorobiphenyl dechlorinating bacterium.</title>
        <authorList>
            <person name="Manickam N."/>
            <person name="Singh N.K."/>
            <person name="Bajaj A."/>
            <person name="Kumar R.M."/>
            <person name="Kaur G."/>
            <person name="Kaur N."/>
            <person name="Bala M."/>
            <person name="Kumar A."/>
            <person name="Mayilraj S."/>
        </authorList>
    </citation>
    <scope>NUCLEOTIDE SEQUENCE [LARGE SCALE GENOMIC DNA]</scope>
    <source>
        <strain evidence="2 3">IITR-54</strain>
    </source>
</reference>
<dbReference type="Proteomes" id="UP000441354">
    <property type="component" value="Unassembled WGS sequence"/>
</dbReference>
<dbReference type="InterPro" id="IPR055259">
    <property type="entry name" value="YkvP/CgeB_Glyco_trans-like"/>
</dbReference>
<gene>
    <name evidence="2" type="ORF">F7732_03115</name>
</gene>
<keyword evidence="3" id="KW-1185">Reference proteome</keyword>
<feature type="domain" description="Spore protein YkvP/CgeB glycosyl transferase-like" evidence="1">
    <location>
        <begin position="178"/>
        <end position="329"/>
    </location>
</feature>
<organism evidence="2 3">
    <name type="scientific">Bacillus mesophilum</name>
    <dbReference type="NCBI Taxonomy" id="1071718"/>
    <lineage>
        <taxon>Bacteria</taxon>
        <taxon>Bacillati</taxon>
        <taxon>Bacillota</taxon>
        <taxon>Bacilli</taxon>
        <taxon>Bacillales</taxon>
        <taxon>Bacillaceae</taxon>
        <taxon>Bacillus</taxon>
    </lineage>
</organism>
<name>A0A7V7RQ89_9BACI</name>
<sequence>MMKLDNEQKGEIIIKVLFIASGYPAIYKYIESSILSALKERQDTETISIQPTQPLEEVKEAYILFKPDLILTVLGDLLDEEKRKWIASQSIPSALWLTEDPFYTNRSINILTFFKYIFTINRASAGYYKTLGYQHVDYLPLGTNPDIYIPQPHEKKVDVCLIGYPYEERIKYVNLILKETEIRVLVAGNLWRKSLIHQQKQKQLIIIDKWVPPKRAGIIYQSAKICLNTIRSNLHPSNQNLAGIQNDSVNNRTFDIAALSSFQLVQHTNDLATHFDLGTEISSFHSETDLLNMLDFYLLKENLRQEIAVNARNKVLNVHTFSHRLERIFSIIFD</sequence>
<dbReference type="AlphaFoldDB" id="A0A7V7RQ89"/>
<comment type="caution">
    <text evidence="2">The sequence shown here is derived from an EMBL/GenBank/DDBJ whole genome shotgun (WGS) entry which is preliminary data.</text>
</comment>
<dbReference type="Pfam" id="PF13524">
    <property type="entry name" value="Glyco_trans_1_2"/>
    <property type="match status" value="1"/>
</dbReference>
<dbReference type="SUPFAM" id="SSF53756">
    <property type="entry name" value="UDP-Glycosyltransferase/glycogen phosphorylase"/>
    <property type="match status" value="1"/>
</dbReference>
<accession>A0A7V7RQ89</accession>
<keyword evidence="2" id="KW-0808">Transferase</keyword>